<reference evidence="2" key="1">
    <citation type="submission" date="2020-09" db="EMBL/GenBank/DDBJ databases">
        <title>Genome-Enabled Discovery of Anthraquinone Biosynthesis in Senna tora.</title>
        <authorList>
            <person name="Kang S.-H."/>
            <person name="Pandey R.P."/>
            <person name="Lee C.-M."/>
            <person name="Sim J.-S."/>
            <person name="Jeong J.-T."/>
            <person name="Choi B.-S."/>
            <person name="Jung M."/>
            <person name="Ginzburg D."/>
            <person name="Zhao K."/>
            <person name="Won S.Y."/>
            <person name="Oh T.-J."/>
            <person name="Yu Y."/>
            <person name="Kim N.-H."/>
            <person name="Lee O.R."/>
            <person name="Lee T.-H."/>
            <person name="Bashyal P."/>
            <person name="Kim T.-S."/>
            <person name="Lee W.-H."/>
            <person name="Kawkins C."/>
            <person name="Kim C.-K."/>
            <person name="Kim J.S."/>
            <person name="Ahn B.O."/>
            <person name="Rhee S.Y."/>
            <person name="Sohng J.K."/>
        </authorList>
    </citation>
    <scope>NUCLEOTIDE SEQUENCE</scope>
    <source>
        <tissue evidence="2">Leaf</tissue>
    </source>
</reference>
<keyword evidence="1" id="KW-1133">Transmembrane helix</keyword>
<organism evidence="2 3">
    <name type="scientific">Senna tora</name>
    <dbReference type="NCBI Taxonomy" id="362788"/>
    <lineage>
        <taxon>Eukaryota</taxon>
        <taxon>Viridiplantae</taxon>
        <taxon>Streptophyta</taxon>
        <taxon>Embryophyta</taxon>
        <taxon>Tracheophyta</taxon>
        <taxon>Spermatophyta</taxon>
        <taxon>Magnoliopsida</taxon>
        <taxon>eudicotyledons</taxon>
        <taxon>Gunneridae</taxon>
        <taxon>Pentapetalae</taxon>
        <taxon>rosids</taxon>
        <taxon>fabids</taxon>
        <taxon>Fabales</taxon>
        <taxon>Fabaceae</taxon>
        <taxon>Caesalpinioideae</taxon>
        <taxon>Cassia clade</taxon>
        <taxon>Senna</taxon>
    </lineage>
</organism>
<dbReference type="EMBL" id="JAAIUW010000011">
    <property type="protein sequence ID" value="KAF7810439.1"/>
    <property type="molecule type" value="Genomic_DNA"/>
</dbReference>
<keyword evidence="3" id="KW-1185">Reference proteome</keyword>
<feature type="transmembrane region" description="Helical" evidence="1">
    <location>
        <begin position="87"/>
        <end position="111"/>
    </location>
</feature>
<name>A0A834WAW5_9FABA</name>
<evidence type="ECO:0000313" key="2">
    <source>
        <dbReference type="EMBL" id="KAF7810439.1"/>
    </source>
</evidence>
<comment type="caution">
    <text evidence="2">The sequence shown here is derived from an EMBL/GenBank/DDBJ whole genome shotgun (WGS) entry which is preliminary data.</text>
</comment>
<feature type="transmembrane region" description="Helical" evidence="1">
    <location>
        <begin position="44"/>
        <end position="67"/>
    </location>
</feature>
<keyword evidence="1" id="KW-0812">Transmembrane</keyword>
<dbReference type="AlphaFoldDB" id="A0A834WAW5"/>
<accession>A0A834WAW5</accession>
<proteinExistence type="predicted"/>
<gene>
    <name evidence="2" type="ORF">G2W53_037182</name>
</gene>
<dbReference type="Proteomes" id="UP000634136">
    <property type="component" value="Unassembled WGS sequence"/>
</dbReference>
<keyword evidence="1" id="KW-0472">Membrane</keyword>
<protein>
    <submittedName>
        <fullName evidence="2">Uncharacterized protein</fullName>
    </submittedName>
</protein>
<evidence type="ECO:0000313" key="3">
    <source>
        <dbReference type="Proteomes" id="UP000634136"/>
    </source>
</evidence>
<evidence type="ECO:0000256" key="1">
    <source>
        <dbReference type="SAM" id="Phobius"/>
    </source>
</evidence>
<sequence length="242" mass="27258">MQDKLLTCGFFKWLDEDEDVSLGANEEPPPTQDTMPFIIMRKRLFDVSLLVPTCSGLVLACIGGGLIVGRIGGGLIIGPRYEPKIDLIVFIFLIKHILTSSANVMIGLLLYKTIAELNCSHALFNSAAFFGYPLYAARVQDCGDSLFRLPKKEYPYQDAVTTLQQIHLLDQSQSHEDHGIEHVSHPLLLHVLHFDPCELSLSPFSSWHASVCLPLQPQIAQARVCKLHPLRYHSYRRKRTLH</sequence>